<organism evidence="1">
    <name type="scientific">uncultured bacterium Contig160</name>
    <dbReference type="NCBI Taxonomy" id="1393469"/>
    <lineage>
        <taxon>Bacteria</taxon>
        <taxon>environmental samples</taxon>
    </lineage>
</organism>
<proteinExistence type="predicted"/>
<reference evidence="1" key="1">
    <citation type="journal article" date="2013" name="PLoS ONE">
        <title>Metagenomic insights into the carbohydrate-active enzymes carried by the microorganisms adhering to solid digesta in the rumen of cows.</title>
        <authorList>
            <person name="Wang L."/>
            <person name="Hatem A."/>
            <person name="Catalyurek U.V."/>
            <person name="Morrison M."/>
            <person name="Yu Z."/>
        </authorList>
    </citation>
    <scope>NUCLEOTIDE SEQUENCE</scope>
</reference>
<accession>W0FHJ9</accession>
<dbReference type="AlphaFoldDB" id="W0FHJ9"/>
<sequence length="89" mass="10185">MEIITVDCQRFGIKTDPRTGTPCISSIHPYDETEYHWALKSPAGMWKVYRRGKLVTIFGKSLNLEPEQVAARLLNLDRQAHLTRTGGIW</sequence>
<protein>
    <submittedName>
        <fullName evidence="1">Uncharacterized protein</fullName>
    </submittedName>
</protein>
<evidence type="ECO:0000313" key="1">
    <source>
        <dbReference type="EMBL" id="AHF24193.1"/>
    </source>
</evidence>
<dbReference type="EMBL" id="KC246787">
    <property type="protein sequence ID" value="AHF24193.1"/>
    <property type="molecule type" value="Genomic_DNA"/>
</dbReference>
<name>W0FHJ9_9BACT</name>